<accession>A0A191ZS00</accession>
<sequence length="53" mass="6676">MPQMAPLYWFTLFMFFFLIFILFNIMNYYNFLPLYPNKSLFSSKKMNSLTWKW</sequence>
<evidence type="ECO:0000256" key="9">
    <source>
        <dbReference type="ARBA" id="ARBA00023065"/>
    </source>
</evidence>
<keyword evidence="9 12" id="KW-0406">Ion transport</keyword>
<protein>
    <recommendedName>
        <fullName evidence="12">ATP synthase complex subunit 8</fullName>
    </recommendedName>
</protein>
<evidence type="ECO:0000256" key="7">
    <source>
        <dbReference type="ARBA" id="ARBA00022781"/>
    </source>
</evidence>
<dbReference type="GO" id="GO:0045259">
    <property type="term" value="C:proton-transporting ATP synthase complex"/>
    <property type="evidence" value="ECO:0007669"/>
    <property type="project" value="UniProtKB-KW"/>
</dbReference>
<keyword evidence="8 13" id="KW-1133">Transmembrane helix</keyword>
<feature type="transmembrane region" description="Helical" evidence="13">
    <location>
        <begin position="7"/>
        <end position="29"/>
    </location>
</feature>
<keyword evidence="4 12" id="KW-0813">Transport</keyword>
<evidence type="ECO:0000256" key="6">
    <source>
        <dbReference type="ARBA" id="ARBA00022692"/>
    </source>
</evidence>
<comment type="similarity">
    <text evidence="2 12">Belongs to the ATPase protein 8 family.</text>
</comment>
<dbReference type="GO" id="GO:0015078">
    <property type="term" value="F:proton transmembrane transporter activity"/>
    <property type="evidence" value="ECO:0007669"/>
    <property type="project" value="InterPro"/>
</dbReference>
<evidence type="ECO:0000256" key="4">
    <source>
        <dbReference type="ARBA" id="ARBA00022448"/>
    </source>
</evidence>
<dbReference type="GO" id="GO:0031966">
    <property type="term" value="C:mitochondrial membrane"/>
    <property type="evidence" value="ECO:0007669"/>
    <property type="project" value="UniProtKB-SubCell"/>
</dbReference>
<name>A0A191ZS00_9NEOP</name>
<evidence type="ECO:0000256" key="12">
    <source>
        <dbReference type="RuleBase" id="RU003661"/>
    </source>
</evidence>
<evidence type="ECO:0000256" key="13">
    <source>
        <dbReference type="SAM" id="Phobius"/>
    </source>
</evidence>
<evidence type="ECO:0000256" key="10">
    <source>
        <dbReference type="ARBA" id="ARBA00023128"/>
    </source>
</evidence>
<evidence type="ECO:0000256" key="1">
    <source>
        <dbReference type="ARBA" id="ARBA00004304"/>
    </source>
</evidence>
<proteinExistence type="inferred from homology"/>
<organism evidence="14">
    <name type="scientific">Sialis sp. BMNH 1425199</name>
    <dbReference type="NCBI Taxonomy" id="1859509"/>
    <lineage>
        <taxon>Eukaryota</taxon>
        <taxon>Metazoa</taxon>
        <taxon>Ecdysozoa</taxon>
        <taxon>Arthropoda</taxon>
        <taxon>Hexapoda</taxon>
        <taxon>Insecta</taxon>
        <taxon>Pterygota</taxon>
        <taxon>Neoptera</taxon>
        <taxon>Endopterygota</taxon>
        <taxon>Megaloptera</taxon>
        <taxon>Sialidae</taxon>
        <taxon>Sialis</taxon>
    </lineage>
</organism>
<reference evidence="14" key="1">
    <citation type="journal article" date="2016" name="Mol. Ecol. Resour.">
        <title>Lessons from genome skimming of arthropod-preserving ethanol.</title>
        <authorList>
            <person name="Linard B."/>
            <person name="Arribas P."/>
            <person name="Andujar C."/>
            <person name="Crampton-Platt A."/>
            <person name="Vogler A.P."/>
        </authorList>
    </citation>
    <scope>NUCLEOTIDE SEQUENCE</scope>
</reference>
<keyword evidence="7 12" id="KW-0375">Hydrogen ion transport</keyword>
<keyword evidence="10 12" id="KW-0496">Mitochondrion</keyword>
<evidence type="ECO:0000256" key="5">
    <source>
        <dbReference type="ARBA" id="ARBA00022547"/>
    </source>
</evidence>
<geneLocation type="mitochondrion" evidence="14"/>
<dbReference type="Pfam" id="PF00895">
    <property type="entry name" value="ATP-synt_8"/>
    <property type="match status" value="1"/>
</dbReference>
<dbReference type="AlphaFoldDB" id="A0A191ZS00"/>
<comment type="subcellular location">
    <subcellularLocation>
        <location evidence="1 12">Mitochondrion membrane</location>
        <topology evidence="1 12">Single-pass membrane protein</topology>
    </subcellularLocation>
</comment>
<evidence type="ECO:0000256" key="3">
    <source>
        <dbReference type="ARBA" id="ARBA00011291"/>
    </source>
</evidence>
<evidence type="ECO:0000256" key="11">
    <source>
        <dbReference type="ARBA" id="ARBA00023136"/>
    </source>
</evidence>
<dbReference type="GO" id="GO:0015986">
    <property type="term" value="P:proton motive force-driven ATP synthesis"/>
    <property type="evidence" value="ECO:0007669"/>
    <property type="project" value="InterPro"/>
</dbReference>
<comment type="subunit">
    <text evidence="3">F-type ATPases have 2 components, CF(1) - the catalytic core - and CF(0) - the membrane proton channel.</text>
</comment>
<keyword evidence="6 12" id="KW-0812">Transmembrane</keyword>
<dbReference type="EMBL" id="KT876911">
    <property type="protein sequence ID" value="ANJ70649.1"/>
    <property type="molecule type" value="Genomic_DNA"/>
</dbReference>
<keyword evidence="11 13" id="KW-0472">Membrane</keyword>
<keyword evidence="5 12" id="KW-0138">CF(0)</keyword>
<evidence type="ECO:0000256" key="2">
    <source>
        <dbReference type="ARBA" id="ARBA00008892"/>
    </source>
</evidence>
<evidence type="ECO:0000256" key="8">
    <source>
        <dbReference type="ARBA" id="ARBA00022989"/>
    </source>
</evidence>
<dbReference type="InterPro" id="IPR001421">
    <property type="entry name" value="ATP8_metazoa"/>
</dbReference>
<gene>
    <name evidence="14" type="primary">atp8</name>
</gene>
<evidence type="ECO:0000313" key="14">
    <source>
        <dbReference type="EMBL" id="ANJ70649.1"/>
    </source>
</evidence>